<accession>G0JTZ3</accession>
<dbReference type="RefSeq" id="WP_014028014.1">
    <property type="nucleotide sequence ID" value="NC_015942.1"/>
</dbReference>
<protein>
    <recommendedName>
        <fullName evidence="4">Lipoprotein</fullName>
    </recommendedName>
</protein>
<keyword evidence="1" id="KW-0732">Signal</keyword>
<gene>
    <name evidence="2" type="ORF">Acife_0539</name>
</gene>
<feature type="signal peptide" evidence="1">
    <location>
        <begin position="1"/>
        <end position="19"/>
    </location>
</feature>
<sequence>MLCMYGKYLVLAVGVAALAGCGAHHHLGPYGGHSTSWYAHHVHRAELENKWCDDIPAARQEIGYVKNNCTRSYLGWGDYMHQHHLQIYNDTMG</sequence>
<dbReference type="AlphaFoldDB" id="G0JTZ3"/>
<evidence type="ECO:0000256" key="1">
    <source>
        <dbReference type="SAM" id="SignalP"/>
    </source>
</evidence>
<evidence type="ECO:0000313" key="3">
    <source>
        <dbReference type="Proteomes" id="UP000009220"/>
    </source>
</evidence>
<dbReference type="HOGENOM" id="CLU_2393148_0_0_6"/>
<name>G0JTZ3_9PROT</name>
<dbReference type="EMBL" id="CP002985">
    <property type="protein sequence ID" value="AEM46745.1"/>
    <property type="molecule type" value="Genomic_DNA"/>
</dbReference>
<dbReference type="Proteomes" id="UP000009220">
    <property type="component" value="Chromosome"/>
</dbReference>
<evidence type="ECO:0008006" key="4">
    <source>
        <dbReference type="Google" id="ProtNLM"/>
    </source>
</evidence>
<organism evidence="2 3">
    <name type="scientific">Acidithiobacillus ferrivorans SS3</name>
    <dbReference type="NCBI Taxonomy" id="743299"/>
    <lineage>
        <taxon>Bacteria</taxon>
        <taxon>Pseudomonadati</taxon>
        <taxon>Pseudomonadota</taxon>
        <taxon>Acidithiobacillia</taxon>
        <taxon>Acidithiobacillales</taxon>
        <taxon>Acidithiobacillaceae</taxon>
        <taxon>Acidithiobacillus</taxon>
    </lineage>
</organism>
<dbReference type="KEGG" id="afi:Acife_0539"/>
<proteinExistence type="predicted"/>
<evidence type="ECO:0000313" key="2">
    <source>
        <dbReference type="EMBL" id="AEM46745.1"/>
    </source>
</evidence>
<feature type="chain" id="PRO_5003401112" description="Lipoprotein" evidence="1">
    <location>
        <begin position="20"/>
        <end position="93"/>
    </location>
</feature>
<reference evidence="2 3" key="1">
    <citation type="journal article" date="2011" name="J. Bacteriol.">
        <title>Draft genome of the psychrotolerant acidophile Acidithiobacillus ferrivorans SS3.</title>
        <authorList>
            <person name="Liljeqvist M."/>
            <person name="Valdes J."/>
            <person name="Holmes D.S."/>
            <person name="Dopson M."/>
        </authorList>
    </citation>
    <scope>NUCLEOTIDE SEQUENCE [LARGE SCALE GENOMIC DNA]</scope>
    <source>
        <strain evidence="2 3">SS3</strain>
    </source>
</reference>
<dbReference type="STRING" id="743299.Acife_0539"/>
<dbReference type="PROSITE" id="PS51257">
    <property type="entry name" value="PROKAR_LIPOPROTEIN"/>
    <property type="match status" value="1"/>
</dbReference>